<organism evidence="7">
    <name type="scientific">Croton yellow vein mosaic virus</name>
    <dbReference type="NCBI Taxonomy" id="207697"/>
    <lineage>
        <taxon>Viruses</taxon>
        <taxon>Monodnaviria</taxon>
        <taxon>Shotokuvirae</taxon>
        <taxon>Cressdnaviricota</taxon>
        <taxon>Repensiviricetes</taxon>
        <taxon>Geplafuvirales</taxon>
        <taxon>Geminiviridae</taxon>
        <taxon>Begomovirus</taxon>
        <taxon>Begomovirus crotoflavi</taxon>
    </lineage>
</organism>
<protein>
    <recommendedName>
        <fullName evidence="5">Replication enhancer</fullName>
        <shortName evidence="5">REn</shortName>
    </recommendedName>
</protein>
<dbReference type="Pfam" id="PF01407">
    <property type="entry name" value="Gemini_AL3"/>
    <property type="match status" value="1"/>
</dbReference>
<dbReference type="EMBL" id="MH359168">
    <property type="protein sequence ID" value="AXE43633.1"/>
    <property type="molecule type" value="Genomic_DNA"/>
</dbReference>
<evidence type="ECO:0000256" key="5">
    <source>
        <dbReference type="RuleBase" id="RU363029"/>
    </source>
</evidence>
<feature type="region of interest" description="Disordered" evidence="6">
    <location>
        <begin position="17"/>
        <end position="45"/>
    </location>
</feature>
<dbReference type="InterPro" id="IPR000657">
    <property type="entry name" value="Gemini_AL3"/>
</dbReference>
<gene>
    <name evidence="7" type="primary">ac3</name>
</gene>
<comment type="subunit">
    <text evidence="4 5">Homooligomer. Interacts with the replication-associated protein (REP). Interacts with host proliferating cell nuclear antigen (PCNA). Interacts with host retinoblastoma-related protein 1 (RBR1), and may thereby deregulate the host cell cycle. Oligomerization and interaction with PCNA are necessary for optimal replication enhancement.</text>
</comment>
<evidence type="ECO:0000256" key="4">
    <source>
        <dbReference type="ARBA" id="ARBA00025955"/>
    </source>
</evidence>
<evidence type="ECO:0000256" key="2">
    <source>
        <dbReference type="ARBA" id="ARBA00022581"/>
    </source>
</evidence>
<comment type="similarity">
    <text evidence="1 5">Belongs to the geminiviridae replication enhancer protein family.</text>
</comment>
<proteinExistence type="inferred from homology"/>
<evidence type="ECO:0000256" key="3">
    <source>
        <dbReference type="ARBA" id="ARBA00025603"/>
    </source>
</evidence>
<evidence type="ECO:0000256" key="6">
    <source>
        <dbReference type="SAM" id="MobiDB-lite"/>
    </source>
</evidence>
<accession>A0A344V6P6</accession>
<comment type="function">
    <text evidence="3">Increases viral DNA accumulation. Enhances infectivity and symptom expression.</text>
</comment>
<dbReference type="GO" id="GO:0016032">
    <property type="term" value="P:viral process"/>
    <property type="evidence" value="ECO:0007669"/>
    <property type="project" value="InterPro"/>
</dbReference>
<keyword evidence="2 5" id="KW-0945">Host-virus interaction</keyword>
<reference evidence="7" key="1">
    <citation type="submission" date="2018-05" db="EMBL/GenBank/DDBJ databases">
        <title>Association of Croton Yellow vein mosaic virus in wild sunflower in India.</title>
        <authorList>
            <person name="Sharma R."/>
            <person name="Chandel V."/>
            <person name="Rishi N."/>
        </authorList>
    </citation>
    <scope>NUCLEOTIDE SEQUENCE</scope>
</reference>
<sequence>MACLSGRFKIPLFQDNTTPQQAIPNEGRHNHRSDTVQSQPEESVGDTQMFPRIQPSWMTSQPPTGRFLRVFKTQVLKYLNNLGVISINTVLKSVDHVLWNVLHHVVYVDQSYSIKFNLY</sequence>
<evidence type="ECO:0000256" key="1">
    <source>
        <dbReference type="ARBA" id="ARBA00009424"/>
    </source>
</evidence>
<evidence type="ECO:0000313" key="7">
    <source>
        <dbReference type="EMBL" id="AXE43633.1"/>
    </source>
</evidence>
<name>A0A344V6P6_9GEMI</name>